<evidence type="ECO:0000259" key="7">
    <source>
        <dbReference type="Pfam" id="PF01272"/>
    </source>
</evidence>
<dbReference type="FunFam" id="1.10.287.180:FF:000001">
    <property type="entry name" value="Transcription elongation factor GreA"/>
    <property type="match status" value="1"/>
</dbReference>
<evidence type="ECO:0000259" key="8">
    <source>
        <dbReference type="Pfam" id="PF03449"/>
    </source>
</evidence>
<dbReference type="EMBL" id="MHIL01000007">
    <property type="protein sequence ID" value="OGY52218.1"/>
    <property type="molecule type" value="Genomic_DNA"/>
</dbReference>
<reference evidence="9 10" key="1">
    <citation type="journal article" date="2016" name="Nat. Commun.">
        <title>Thousands of microbial genomes shed light on interconnected biogeochemical processes in an aquifer system.</title>
        <authorList>
            <person name="Anantharaman K."/>
            <person name="Brown C.T."/>
            <person name="Hug L.A."/>
            <person name="Sharon I."/>
            <person name="Castelle C.J."/>
            <person name="Probst A.J."/>
            <person name="Thomas B.C."/>
            <person name="Singh A."/>
            <person name="Wilkins M.J."/>
            <person name="Karaoz U."/>
            <person name="Brodie E.L."/>
            <person name="Williams K.H."/>
            <person name="Hubbard S.S."/>
            <person name="Banfield J.F."/>
        </authorList>
    </citation>
    <scope>NUCLEOTIDE SEQUENCE [LARGE SCALE GENOMIC DNA]</scope>
</reference>
<feature type="domain" description="Transcription elongation factor GreA/GreB N-terminal" evidence="8">
    <location>
        <begin position="19"/>
        <end position="88"/>
    </location>
</feature>
<evidence type="ECO:0000256" key="6">
    <source>
        <dbReference type="ARBA" id="ARBA00030776"/>
    </source>
</evidence>
<dbReference type="InterPro" id="IPR022691">
    <property type="entry name" value="Tscrpt_elong_fac_GreA/B_N"/>
</dbReference>
<organism evidence="9 10">
    <name type="scientific">Candidatus Buchananbacteria bacterium RIFCSPHIGHO2_02_FULL_56_16</name>
    <dbReference type="NCBI Taxonomy" id="1797542"/>
    <lineage>
        <taxon>Bacteria</taxon>
        <taxon>Candidatus Buchananiibacteriota</taxon>
    </lineage>
</organism>
<sequence length="166" mass="18154">MRVPIRKPGKYAHLKPDVHLTEAKFNELTRSLERLKTVSRPAAVIEVRRLVELGDFSENAAYQMAKGRLRGINQRILELEDRTKHAVIITPTKNVATVQLGHRVTIEIAGKQAAYVILGSAETNPLGGVISHHSPLGSALMGHAVGDRVTIQSGGKGVECRIIKIE</sequence>
<dbReference type="Gene3D" id="1.10.287.180">
    <property type="entry name" value="Transcription elongation factor, GreA/GreB, N-terminal domain"/>
    <property type="match status" value="1"/>
</dbReference>
<name>A0A1G1YIP2_9BACT</name>
<dbReference type="PIRSF" id="PIRSF006092">
    <property type="entry name" value="GreA_GreB"/>
    <property type="match status" value="1"/>
</dbReference>
<dbReference type="GO" id="GO:0032784">
    <property type="term" value="P:regulation of DNA-templated transcription elongation"/>
    <property type="evidence" value="ECO:0007669"/>
    <property type="project" value="InterPro"/>
</dbReference>
<evidence type="ECO:0000256" key="4">
    <source>
        <dbReference type="ARBA" id="ARBA00023125"/>
    </source>
</evidence>
<dbReference type="Proteomes" id="UP000177310">
    <property type="component" value="Unassembled WGS sequence"/>
</dbReference>
<dbReference type="InterPro" id="IPR023459">
    <property type="entry name" value="Tscrpt_elong_fac_GreA/B_fam"/>
</dbReference>
<keyword evidence="4" id="KW-0238">DNA-binding</keyword>
<dbReference type="InterPro" id="IPR001437">
    <property type="entry name" value="Tscrpt_elong_fac_GreA/B_C"/>
</dbReference>
<dbReference type="GO" id="GO:0006354">
    <property type="term" value="P:DNA-templated transcription elongation"/>
    <property type="evidence" value="ECO:0007669"/>
    <property type="project" value="TreeGrafter"/>
</dbReference>
<evidence type="ECO:0000256" key="2">
    <source>
        <dbReference type="ARBA" id="ARBA00013729"/>
    </source>
</evidence>
<dbReference type="SUPFAM" id="SSF54534">
    <property type="entry name" value="FKBP-like"/>
    <property type="match status" value="1"/>
</dbReference>
<evidence type="ECO:0000313" key="9">
    <source>
        <dbReference type="EMBL" id="OGY52218.1"/>
    </source>
</evidence>
<evidence type="ECO:0000313" key="10">
    <source>
        <dbReference type="Proteomes" id="UP000177310"/>
    </source>
</evidence>
<gene>
    <name evidence="9" type="ORF">A3J59_04380</name>
</gene>
<dbReference type="SUPFAM" id="SSF46557">
    <property type="entry name" value="GreA transcript cleavage protein, N-terminal domain"/>
    <property type="match status" value="1"/>
</dbReference>
<dbReference type="InterPro" id="IPR036953">
    <property type="entry name" value="GreA/GreB_C_sf"/>
</dbReference>
<dbReference type="STRING" id="1797542.A3J59_04380"/>
<dbReference type="GO" id="GO:0003677">
    <property type="term" value="F:DNA binding"/>
    <property type="evidence" value="ECO:0007669"/>
    <property type="project" value="UniProtKB-KW"/>
</dbReference>
<dbReference type="Pfam" id="PF03449">
    <property type="entry name" value="GreA_GreB_N"/>
    <property type="match status" value="1"/>
</dbReference>
<dbReference type="PANTHER" id="PTHR30437">
    <property type="entry name" value="TRANSCRIPTION ELONGATION FACTOR GREA"/>
    <property type="match status" value="1"/>
</dbReference>
<dbReference type="PANTHER" id="PTHR30437:SF4">
    <property type="entry name" value="TRANSCRIPTION ELONGATION FACTOR GREA"/>
    <property type="match status" value="1"/>
</dbReference>
<protein>
    <recommendedName>
        <fullName evidence="2">Transcription elongation factor GreA</fullName>
    </recommendedName>
    <alternativeName>
        <fullName evidence="6">Transcript cleavage factor GreA</fullName>
    </alternativeName>
</protein>
<evidence type="ECO:0000256" key="1">
    <source>
        <dbReference type="ARBA" id="ARBA00008213"/>
    </source>
</evidence>
<feature type="domain" description="Transcription elongation factor GreA/GreB C-terminal" evidence="7">
    <location>
        <begin position="96"/>
        <end position="166"/>
    </location>
</feature>
<dbReference type="Pfam" id="PF01272">
    <property type="entry name" value="GreA_GreB"/>
    <property type="match status" value="1"/>
</dbReference>
<dbReference type="InterPro" id="IPR036805">
    <property type="entry name" value="Tscrpt_elong_fac_GreA/B_N_sf"/>
</dbReference>
<keyword evidence="5" id="KW-0804">Transcription</keyword>
<comment type="similarity">
    <text evidence="1">Belongs to the GreA/GreB family.</text>
</comment>
<dbReference type="Gene3D" id="3.10.50.30">
    <property type="entry name" value="Transcription elongation factor, GreA/GreB, C-terminal domain"/>
    <property type="match status" value="1"/>
</dbReference>
<dbReference type="AlphaFoldDB" id="A0A1G1YIP2"/>
<evidence type="ECO:0000256" key="5">
    <source>
        <dbReference type="ARBA" id="ARBA00023163"/>
    </source>
</evidence>
<keyword evidence="3" id="KW-0805">Transcription regulation</keyword>
<comment type="caution">
    <text evidence="9">The sequence shown here is derived from an EMBL/GenBank/DDBJ whole genome shotgun (WGS) entry which is preliminary data.</text>
</comment>
<evidence type="ECO:0000256" key="3">
    <source>
        <dbReference type="ARBA" id="ARBA00023015"/>
    </source>
</evidence>
<accession>A0A1G1YIP2</accession>
<dbReference type="GO" id="GO:0070063">
    <property type="term" value="F:RNA polymerase binding"/>
    <property type="evidence" value="ECO:0007669"/>
    <property type="project" value="InterPro"/>
</dbReference>
<proteinExistence type="inferred from homology"/>